<dbReference type="Proteomes" id="UP000266673">
    <property type="component" value="Unassembled WGS sequence"/>
</dbReference>
<gene>
    <name evidence="2" type="ORF">C2G38_2215928</name>
</gene>
<dbReference type="AlphaFoldDB" id="A0A397UCV9"/>
<comment type="caution">
    <text evidence="2">The sequence shown here is derived from an EMBL/GenBank/DDBJ whole genome shotgun (WGS) entry which is preliminary data.</text>
</comment>
<sequence>MENKDSGLSSFLEILGFRRFGAVVYRVLFTISFNGVTSFFLVGSSEVFCGVSGTSKLNFVGCTLKLLLRGTKDSFTKDSFWRLCNKQTRLVGTDEILSGYNPIG</sequence>
<keyword evidence="1" id="KW-0812">Transmembrane</keyword>
<evidence type="ECO:0000313" key="3">
    <source>
        <dbReference type="Proteomes" id="UP000266673"/>
    </source>
</evidence>
<organism evidence="2 3">
    <name type="scientific">Gigaspora rosea</name>
    <dbReference type="NCBI Taxonomy" id="44941"/>
    <lineage>
        <taxon>Eukaryota</taxon>
        <taxon>Fungi</taxon>
        <taxon>Fungi incertae sedis</taxon>
        <taxon>Mucoromycota</taxon>
        <taxon>Glomeromycotina</taxon>
        <taxon>Glomeromycetes</taxon>
        <taxon>Diversisporales</taxon>
        <taxon>Gigasporaceae</taxon>
        <taxon>Gigaspora</taxon>
    </lineage>
</organism>
<dbReference type="EMBL" id="QKWP01001743">
    <property type="protein sequence ID" value="RIB06917.1"/>
    <property type="molecule type" value="Genomic_DNA"/>
</dbReference>
<proteinExistence type="predicted"/>
<keyword evidence="3" id="KW-1185">Reference proteome</keyword>
<name>A0A397UCV9_9GLOM</name>
<feature type="transmembrane region" description="Helical" evidence="1">
    <location>
        <begin position="20"/>
        <end position="42"/>
    </location>
</feature>
<protein>
    <submittedName>
        <fullName evidence="2">Uncharacterized protein</fullName>
    </submittedName>
</protein>
<evidence type="ECO:0000313" key="2">
    <source>
        <dbReference type="EMBL" id="RIB06917.1"/>
    </source>
</evidence>
<accession>A0A397UCV9</accession>
<keyword evidence="1" id="KW-0472">Membrane</keyword>
<evidence type="ECO:0000256" key="1">
    <source>
        <dbReference type="SAM" id="Phobius"/>
    </source>
</evidence>
<reference evidence="2 3" key="1">
    <citation type="submission" date="2018-06" db="EMBL/GenBank/DDBJ databases">
        <title>Comparative genomics reveals the genomic features of Rhizophagus irregularis, R. cerebriforme, R. diaphanum and Gigaspora rosea, and their symbiotic lifestyle signature.</title>
        <authorList>
            <person name="Morin E."/>
            <person name="San Clemente H."/>
            <person name="Chen E.C.H."/>
            <person name="De La Providencia I."/>
            <person name="Hainaut M."/>
            <person name="Kuo A."/>
            <person name="Kohler A."/>
            <person name="Murat C."/>
            <person name="Tang N."/>
            <person name="Roy S."/>
            <person name="Loubradou J."/>
            <person name="Henrissat B."/>
            <person name="Grigoriev I.V."/>
            <person name="Corradi N."/>
            <person name="Roux C."/>
            <person name="Martin F.M."/>
        </authorList>
    </citation>
    <scope>NUCLEOTIDE SEQUENCE [LARGE SCALE GENOMIC DNA]</scope>
    <source>
        <strain evidence="2 3">DAOM 194757</strain>
    </source>
</reference>
<keyword evidence="1" id="KW-1133">Transmembrane helix</keyword>